<dbReference type="Gene3D" id="2.60.40.10">
    <property type="entry name" value="Immunoglobulins"/>
    <property type="match status" value="2"/>
</dbReference>
<dbReference type="InterPro" id="IPR032350">
    <property type="entry name" value="Nbr1_FW"/>
</dbReference>
<feature type="domain" description="Nbr1 FW" evidence="2">
    <location>
        <begin position="385"/>
        <end position="467"/>
    </location>
</feature>
<comment type="caution">
    <text evidence="3">The sequence shown here is derived from an EMBL/GenBank/DDBJ whole genome shotgun (WGS) entry which is preliminary data.</text>
</comment>
<name>A0AA36J7A4_9DINO</name>
<dbReference type="Pfam" id="PF16158">
    <property type="entry name" value="N_BRCA1_IG"/>
    <property type="match status" value="1"/>
</dbReference>
<dbReference type="InterPro" id="IPR013783">
    <property type="entry name" value="Ig-like_fold"/>
</dbReference>
<dbReference type="AlphaFoldDB" id="A0AA36J7A4"/>
<keyword evidence="4" id="KW-1185">Reference proteome</keyword>
<evidence type="ECO:0000313" key="4">
    <source>
        <dbReference type="Proteomes" id="UP001178507"/>
    </source>
</evidence>
<sequence>MATATPELEEKLLRRRQKVEQNYVPQPKKGSKAWSAEMAKTVSQQRRAYKSEASEGNGNPQDVEGVGLSPRNTDSSAPGRPSRGLTAGLSILTLSVLALLLGLYLPLRSEAPTSARIAGPLREEVQKRPKPEEARPEPEVQKRPEPEEVSEPDFVFDPSLFGGMVKTSAIQSLHPSVAVDTKVLRDLTNDWGNFLEENPSFQQVYRLGRLTVTQGASRPLFISVNITLTNTGPSAWPARSCLQLAHGLDLGAPNADLGKVTEPGADRKISMHLRIPAQEQADSPTCIWALSVDGNVFGVLLILELDWIDSSGYGLLTEALDGLQTARAQVHSVELVLQDEALQHDPARAGDVTEEWADDLSKTGVTQAYRLGSLIVAPLSVPAKLAVSFTLQNLGQDAWPEGTSLRLLSGNALGLESLDIDQVEPGSSVPLQLQLEVPIASGAALEETVWSLGMGGHSFGPLLVLEISRTQE</sequence>
<reference evidence="3" key="1">
    <citation type="submission" date="2023-08" db="EMBL/GenBank/DDBJ databases">
        <authorList>
            <person name="Chen Y."/>
            <person name="Shah S."/>
            <person name="Dougan E. K."/>
            <person name="Thang M."/>
            <person name="Chan C."/>
        </authorList>
    </citation>
    <scope>NUCLEOTIDE SEQUENCE</scope>
</reference>
<feature type="compositionally biased region" description="Basic and acidic residues" evidence="1">
    <location>
        <begin position="121"/>
        <end position="146"/>
    </location>
</feature>
<feature type="region of interest" description="Disordered" evidence="1">
    <location>
        <begin position="118"/>
        <end position="152"/>
    </location>
</feature>
<gene>
    <name evidence="3" type="ORF">EVOR1521_LOCUS23707</name>
</gene>
<evidence type="ECO:0000259" key="2">
    <source>
        <dbReference type="Pfam" id="PF16158"/>
    </source>
</evidence>
<dbReference type="Proteomes" id="UP001178507">
    <property type="component" value="Unassembled WGS sequence"/>
</dbReference>
<accession>A0AA36J7A4</accession>
<evidence type="ECO:0000256" key="1">
    <source>
        <dbReference type="SAM" id="MobiDB-lite"/>
    </source>
</evidence>
<organism evidence="3 4">
    <name type="scientific">Effrenium voratum</name>
    <dbReference type="NCBI Taxonomy" id="2562239"/>
    <lineage>
        <taxon>Eukaryota</taxon>
        <taxon>Sar</taxon>
        <taxon>Alveolata</taxon>
        <taxon>Dinophyceae</taxon>
        <taxon>Suessiales</taxon>
        <taxon>Symbiodiniaceae</taxon>
        <taxon>Effrenium</taxon>
    </lineage>
</organism>
<feature type="region of interest" description="Disordered" evidence="1">
    <location>
        <begin position="1"/>
        <end position="81"/>
    </location>
</feature>
<protein>
    <recommendedName>
        <fullName evidence="2">Nbr1 FW domain-containing protein</fullName>
    </recommendedName>
</protein>
<proteinExistence type="predicted"/>
<evidence type="ECO:0000313" key="3">
    <source>
        <dbReference type="EMBL" id="CAJ1400362.1"/>
    </source>
</evidence>
<dbReference type="EMBL" id="CAUJNA010003369">
    <property type="protein sequence ID" value="CAJ1400362.1"/>
    <property type="molecule type" value="Genomic_DNA"/>
</dbReference>